<keyword evidence="2" id="KW-1185">Reference proteome</keyword>
<sequence length="72" mass="7839">MKSVRLPSAAKSPFFLVGIWPGRSRPLQSLDEIRVYESCAEWLSLAKSHGQTDGVACGAFETAVSIAKSRRS</sequence>
<gene>
    <name evidence="1" type="ORF">ACPOL_1790</name>
</gene>
<protein>
    <submittedName>
        <fullName evidence="1">Uncharacterized protein</fullName>
    </submittedName>
</protein>
<dbReference type="Proteomes" id="UP000253606">
    <property type="component" value="Chromosome"/>
</dbReference>
<reference evidence="1 2" key="1">
    <citation type="journal article" date="2018" name="Front. Microbiol.">
        <title>Hydrolytic Capabilities as a Key to Environmental Success: Chitinolytic and Cellulolytic Acidobacteria From Acidic Sub-arctic Soils and Boreal Peatlands.</title>
        <authorList>
            <person name="Belova S.E."/>
            <person name="Ravin N.V."/>
            <person name="Pankratov T.A."/>
            <person name="Rakitin A.L."/>
            <person name="Ivanova A.A."/>
            <person name="Beletsky A.V."/>
            <person name="Mardanov A.V."/>
            <person name="Sinninghe Damste J.S."/>
            <person name="Dedysh S.N."/>
        </authorList>
    </citation>
    <scope>NUCLEOTIDE SEQUENCE [LARGE SCALE GENOMIC DNA]</scope>
    <source>
        <strain evidence="1 2">SBC82</strain>
    </source>
</reference>
<proteinExistence type="predicted"/>
<dbReference type="AlphaFoldDB" id="A0A2Z5FWI9"/>
<dbReference type="EMBL" id="CP030840">
    <property type="protein sequence ID" value="AXC11132.1"/>
    <property type="molecule type" value="Genomic_DNA"/>
</dbReference>
<name>A0A2Z5FWI9_9BACT</name>
<evidence type="ECO:0000313" key="2">
    <source>
        <dbReference type="Proteomes" id="UP000253606"/>
    </source>
</evidence>
<dbReference type="KEGG" id="abas:ACPOL_1790"/>
<accession>A0A2Z5FWI9</accession>
<organism evidence="1 2">
    <name type="scientific">Acidisarcina polymorpha</name>
    <dbReference type="NCBI Taxonomy" id="2211140"/>
    <lineage>
        <taxon>Bacteria</taxon>
        <taxon>Pseudomonadati</taxon>
        <taxon>Acidobacteriota</taxon>
        <taxon>Terriglobia</taxon>
        <taxon>Terriglobales</taxon>
        <taxon>Acidobacteriaceae</taxon>
        <taxon>Acidisarcina</taxon>
    </lineage>
</organism>
<evidence type="ECO:0000313" key="1">
    <source>
        <dbReference type="EMBL" id="AXC11132.1"/>
    </source>
</evidence>